<comment type="caution">
    <text evidence="2">The sequence shown here is derived from an EMBL/GenBank/DDBJ whole genome shotgun (WGS) entry which is preliminary data.</text>
</comment>
<proteinExistence type="predicted"/>
<dbReference type="EMBL" id="JMIU01000002">
    <property type="protein sequence ID" value="KDN94642.1"/>
    <property type="molecule type" value="Genomic_DNA"/>
</dbReference>
<evidence type="ECO:0000313" key="2">
    <source>
        <dbReference type="EMBL" id="KDN94642.1"/>
    </source>
</evidence>
<feature type="compositionally biased region" description="Basic and acidic residues" evidence="1">
    <location>
        <begin position="35"/>
        <end position="57"/>
    </location>
</feature>
<evidence type="ECO:0008006" key="4">
    <source>
        <dbReference type="Google" id="ProtNLM"/>
    </source>
</evidence>
<feature type="region of interest" description="Disordered" evidence="1">
    <location>
        <begin position="1"/>
        <end position="84"/>
    </location>
</feature>
<gene>
    <name evidence="2" type="ORF">EI16_12135</name>
</gene>
<evidence type="ECO:0000313" key="3">
    <source>
        <dbReference type="Proteomes" id="UP000027341"/>
    </source>
</evidence>
<evidence type="ECO:0000256" key="1">
    <source>
        <dbReference type="SAM" id="MobiDB-lite"/>
    </source>
</evidence>
<dbReference type="Proteomes" id="UP000027341">
    <property type="component" value="Unassembled WGS sequence"/>
</dbReference>
<keyword evidence="3" id="KW-1185">Reference proteome</keyword>
<feature type="compositionally biased region" description="Basic and acidic residues" evidence="1">
    <location>
        <begin position="7"/>
        <end position="17"/>
    </location>
</feature>
<protein>
    <recommendedName>
        <fullName evidence="4">DUF1845 domain-containing protein</fullName>
    </recommendedName>
</protein>
<reference evidence="2 3" key="1">
    <citation type="submission" date="2014-04" db="EMBL/GenBank/DDBJ databases">
        <title>Draft genome sequence of Hydrogenovibrio marinus MH-110, a model organism for aerobic H2 metabolism.</title>
        <authorList>
            <person name="Cha H.J."/>
            <person name="Jo B.H."/>
            <person name="Hwang B.H."/>
        </authorList>
    </citation>
    <scope>NUCLEOTIDE SEQUENCE [LARGE SCALE GENOMIC DNA]</scope>
    <source>
        <strain evidence="2 3">MH-110</strain>
    </source>
</reference>
<accession>A0A066ZMC2</accession>
<feature type="compositionally biased region" description="Polar residues" evidence="1">
    <location>
        <begin position="61"/>
        <end position="76"/>
    </location>
</feature>
<name>A0A066ZMC2_HYDMR</name>
<dbReference type="AlphaFoldDB" id="A0A066ZMC2"/>
<dbReference type="RefSeq" id="WP_029913654.1">
    <property type="nucleotide sequence ID" value="NZ_JMIU01000002.1"/>
</dbReference>
<organism evidence="2 3">
    <name type="scientific">Hydrogenovibrio marinus</name>
    <dbReference type="NCBI Taxonomy" id="28885"/>
    <lineage>
        <taxon>Bacteria</taxon>
        <taxon>Pseudomonadati</taxon>
        <taxon>Pseudomonadota</taxon>
        <taxon>Gammaproteobacteria</taxon>
        <taxon>Thiotrichales</taxon>
        <taxon>Piscirickettsiaceae</taxon>
        <taxon>Hydrogenovibrio</taxon>
    </lineage>
</organism>
<sequence>MVDAVDDVTKSDFEKPKSTASSTAKKATRTTRKKTAGEVKTNAKKEPSKNNETKTEAVSEAETQQESSTTSVVQETKNSRRRMTNNEFFSRDVLGSSQRDCLMREVSLQTITGRRLFNLIYERMDAYLHRPKEYGNVVIARDRVEQMQKRIDSRLTELENYINKRYKQVKSLYDAATDIETLDFQGGNPLVTKTGFSNGYSNRLLSSIEKIDQICYMAGYLEMIGQFDMKQESQVSSQLYRKAVDISKILMRFIALAVRNIRSDLRA</sequence>